<evidence type="ECO:0000256" key="1">
    <source>
        <dbReference type="SAM" id="SignalP"/>
    </source>
</evidence>
<dbReference type="Proteomes" id="UP001496674">
    <property type="component" value="Chromosome"/>
</dbReference>
<dbReference type="EMBL" id="AP028055">
    <property type="protein sequence ID" value="BEG98938.1"/>
    <property type="molecule type" value="Genomic_DNA"/>
</dbReference>
<dbReference type="RefSeq" id="WP_353334142.1">
    <property type="nucleotide sequence ID" value="NZ_AP028055.1"/>
</dbReference>
<gene>
    <name evidence="2" type="ORF">BSYN_12030</name>
</gene>
<organism evidence="2 3">
    <name type="scientific">Bacteroides sedimenti</name>
    <dbReference type="NCBI Taxonomy" id="2136147"/>
    <lineage>
        <taxon>Bacteria</taxon>
        <taxon>Pseudomonadati</taxon>
        <taxon>Bacteroidota</taxon>
        <taxon>Bacteroidia</taxon>
        <taxon>Bacteroidales</taxon>
        <taxon>Bacteroidaceae</taxon>
        <taxon>Bacteroides</taxon>
    </lineage>
</organism>
<feature type="chain" id="PRO_5046845230" description="DUF1794 domain-containing protein" evidence="1">
    <location>
        <begin position="21"/>
        <end position="169"/>
    </location>
</feature>
<feature type="signal peptide" evidence="1">
    <location>
        <begin position="1"/>
        <end position="20"/>
    </location>
</feature>
<evidence type="ECO:0000313" key="3">
    <source>
        <dbReference type="Proteomes" id="UP001496674"/>
    </source>
</evidence>
<evidence type="ECO:0008006" key="4">
    <source>
        <dbReference type="Google" id="ProtNLM"/>
    </source>
</evidence>
<evidence type="ECO:0000313" key="2">
    <source>
        <dbReference type="EMBL" id="BEG98938.1"/>
    </source>
</evidence>
<proteinExistence type="predicted"/>
<protein>
    <recommendedName>
        <fullName evidence="4">DUF1794 domain-containing protein</fullName>
    </recommendedName>
</protein>
<accession>A0ABM8IA92</accession>
<name>A0ABM8IA92_9BACE</name>
<keyword evidence="3" id="KW-1185">Reference proteome</keyword>
<reference evidence="2 3" key="1">
    <citation type="submission" date="2023-04" db="EMBL/GenBank/DDBJ databases">
        <title>Draft genome sequence of acteroides sedimenti strain YN3PY1.</title>
        <authorList>
            <person name="Yoshida N."/>
        </authorList>
    </citation>
    <scope>NUCLEOTIDE SEQUENCE [LARGE SCALE GENOMIC DNA]</scope>
    <source>
        <strain evidence="2 3">YN3PY1</strain>
    </source>
</reference>
<sequence length="169" mass="19155">MKTRILLIIAFLTITTVAFGQQKADWNSWSWLMGEWVGEGSGQPGQGGGTFSFSYELDKNVIVRKSHSEYPATEQKPAVIHDDIMIVYPNVKEKSSQAIYFDNEGHVIHYQVTCSDKSITLTSEKMDNAPVFRLIYTLLDNGMINTKFEMSRDGINFFTYIEGNSKKAH</sequence>
<keyword evidence="1" id="KW-0732">Signal</keyword>